<accession>A0A5B8YU27</accession>
<dbReference type="Proteomes" id="UP001162233">
    <property type="component" value="Segment"/>
</dbReference>
<reference evidence="2" key="1">
    <citation type="journal article" date="2019" name="Viruses">
        <title>A Novel Alphabaculovirus from the Soybean Looper, Chrysodeixis includens, that Produces Tetrahedral Occlusion Bodies and Encodes Two Copies of he65.</title>
        <authorList>
            <person name="Harrison R.L."/>
            <person name="Rowley D.L."/>
            <person name="Popham H.J.R."/>
        </authorList>
    </citation>
    <scope>NUCLEOTIDE SEQUENCE</scope>
    <source>
        <strain evidence="2">ChinNPV-1</strain>
    </source>
</reference>
<dbReference type="PROSITE" id="PS51750">
    <property type="entry name" value="BRO_N"/>
    <property type="match status" value="1"/>
</dbReference>
<dbReference type="EMBL" id="MK746083">
    <property type="protein sequence ID" value="QED40641.1"/>
    <property type="molecule type" value="Genomic_DNA"/>
</dbReference>
<proteinExistence type="predicted"/>
<dbReference type="Pfam" id="PF12299">
    <property type="entry name" value="DUF3627"/>
    <property type="match status" value="1"/>
</dbReference>
<dbReference type="KEGG" id="vg:80541327"/>
<organism evidence="2 3">
    <name type="scientific">Chrysodeixis includens nucleopolyhedrovirus</name>
    <dbReference type="NCBI Taxonomy" id="1207438"/>
    <lineage>
        <taxon>Viruses</taxon>
        <taxon>Viruses incertae sedis</taxon>
        <taxon>Naldaviricetes</taxon>
        <taxon>Lefavirales</taxon>
        <taxon>Baculoviridae</taxon>
        <taxon>Alphabaculovirus</taxon>
        <taxon>Alphabaculovirus chrincludentis</taxon>
        <taxon>Alphabaculovirus alterchrincludentis</taxon>
    </lineage>
</organism>
<evidence type="ECO:0000313" key="3">
    <source>
        <dbReference type="Proteomes" id="UP001162233"/>
    </source>
</evidence>
<sequence length="359" mass="42130">MFAFLKNLFNLKNTKVDHVSEKTKIEYETAFSYIFKKKRIVFDDMFCFTVRYMYHEREVWIIAQDFARGISFSDPDNVADVIDSMYTRTVDELIFSNNINRNQKINPAAKPRDICTNKFGMLQILQNVEFLHKPEFTTWLIESVFYELESQFYSTTTNVNTPLDDKLSKVLDALEAIKNTNCELESLRRDIREKFDSLDKKMSVEEVYNNLQDYHQQRTNGRDTVDNVSCLLESHIIPTVEDSLGNNDSERQLCRYETVKFPRDTSKHPRLAVFVKSTEDNCTEICFLAGQSARHKSLKRKYDDMELVYDNVHPNPQLAILCLNEELDMKNLAYKKKNRRKLTVNCSLTTARSFINENL</sequence>
<evidence type="ECO:0000313" key="2">
    <source>
        <dbReference type="EMBL" id="QED40641.1"/>
    </source>
</evidence>
<feature type="domain" description="Bro-N" evidence="1">
    <location>
        <begin position="37"/>
        <end position="152"/>
    </location>
</feature>
<keyword evidence="3" id="KW-1185">Reference proteome</keyword>
<dbReference type="InterPro" id="IPR022549">
    <property type="entry name" value="DUF3627"/>
</dbReference>
<dbReference type="GeneID" id="80541327"/>
<dbReference type="RefSeq" id="YP_010802557.1">
    <property type="nucleotide sequence ID" value="NC_077025.1"/>
</dbReference>
<evidence type="ECO:0000259" key="1">
    <source>
        <dbReference type="PROSITE" id="PS51750"/>
    </source>
</evidence>
<dbReference type="InterPro" id="IPR003497">
    <property type="entry name" value="BRO_N_domain"/>
</dbReference>
<dbReference type="Pfam" id="PF02498">
    <property type="entry name" value="Bro-N"/>
    <property type="match status" value="1"/>
</dbReference>
<protein>
    <submittedName>
        <fullName evidence="2">38.7K</fullName>
    </submittedName>
</protein>
<name>A0A5B8YU27_9ABAC</name>